<sequence length="198" mass="22188">MHVKSELVSYFLLSSFLFRVPQMTRESNRPIDDEDALCEVDLEGTGRELTPLAQQFIEAGRASFKTVDEFGFVPSNYEMLWSKLDALPRGKFCELGSGFGIATGLAEILGFEAQGVEISPELVQASQTLLAKFGLLARIKCGDLLQWREQADVFFVYSWPGQVADIERMFAAIASPQTRLLICYGQDDMRCKMLRPNA</sequence>
<dbReference type="EMBL" id="SJPJ01000001">
    <property type="protein sequence ID" value="TWT82343.1"/>
    <property type="molecule type" value="Genomic_DNA"/>
</dbReference>
<dbReference type="Gene3D" id="3.40.50.150">
    <property type="entry name" value="Vaccinia Virus protein VP39"/>
    <property type="match status" value="1"/>
</dbReference>
<dbReference type="AlphaFoldDB" id="A0A5C5Z729"/>
<proteinExistence type="predicted"/>
<protein>
    <recommendedName>
        <fullName evidence="3">Methyltransferase domain protein</fullName>
    </recommendedName>
</protein>
<evidence type="ECO:0008006" key="3">
    <source>
        <dbReference type="Google" id="ProtNLM"/>
    </source>
</evidence>
<reference evidence="1 2" key="1">
    <citation type="submission" date="2019-02" db="EMBL/GenBank/DDBJ databases">
        <title>Deep-cultivation of Planctomycetes and their phenomic and genomic characterization uncovers novel biology.</title>
        <authorList>
            <person name="Wiegand S."/>
            <person name="Jogler M."/>
            <person name="Boedeker C."/>
            <person name="Pinto D."/>
            <person name="Vollmers J."/>
            <person name="Rivas-Marin E."/>
            <person name="Kohn T."/>
            <person name="Peeters S.H."/>
            <person name="Heuer A."/>
            <person name="Rast P."/>
            <person name="Oberbeckmann S."/>
            <person name="Bunk B."/>
            <person name="Jeske O."/>
            <person name="Meyerdierks A."/>
            <person name="Storesund J.E."/>
            <person name="Kallscheuer N."/>
            <person name="Luecker S."/>
            <person name="Lage O.M."/>
            <person name="Pohl T."/>
            <person name="Merkel B.J."/>
            <person name="Hornburger P."/>
            <person name="Mueller R.-W."/>
            <person name="Bruemmer F."/>
            <person name="Labrenz M."/>
            <person name="Spormann A.M."/>
            <person name="Op Den Camp H."/>
            <person name="Overmann J."/>
            <person name="Amann R."/>
            <person name="Jetten M.S.M."/>
            <person name="Mascher T."/>
            <person name="Medema M.H."/>
            <person name="Devos D.P."/>
            <person name="Kaster A.-K."/>
            <person name="Ovreas L."/>
            <person name="Rohde M."/>
            <person name="Galperin M.Y."/>
            <person name="Jogler C."/>
        </authorList>
    </citation>
    <scope>NUCLEOTIDE SEQUENCE [LARGE SCALE GENOMIC DNA]</scope>
    <source>
        <strain evidence="1 2">CA13</strain>
    </source>
</reference>
<name>A0A5C5Z729_9BACT</name>
<accession>A0A5C5Z729</accession>
<gene>
    <name evidence="1" type="ORF">CA13_38050</name>
</gene>
<comment type="caution">
    <text evidence="1">The sequence shown here is derived from an EMBL/GenBank/DDBJ whole genome shotgun (WGS) entry which is preliminary data.</text>
</comment>
<keyword evidence="2" id="KW-1185">Reference proteome</keyword>
<dbReference type="Proteomes" id="UP000315010">
    <property type="component" value="Unassembled WGS sequence"/>
</dbReference>
<evidence type="ECO:0000313" key="1">
    <source>
        <dbReference type="EMBL" id="TWT82343.1"/>
    </source>
</evidence>
<evidence type="ECO:0000313" key="2">
    <source>
        <dbReference type="Proteomes" id="UP000315010"/>
    </source>
</evidence>
<dbReference type="CDD" id="cd02440">
    <property type="entry name" value="AdoMet_MTases"/>
    <property type="match status" value="1"/>
</dbReference>
<organism evidence="1 2">
    <name type="scientific">Novipirellula herctigrandis</name>
    <dbReference type="NCBI Taxonomy" id="2527986"/>
    <lineage>
        <taxon>Bacteria</taxon>
        <taxon>Pseudomonadati</taxon>
        <taxon>Planctomycetota</taxon>
        <taxon>Planctomycetia</taxon>
        <taxon>Pirellulales</taxon>
        <taxon>Pirellulaceae</taxon>
        <taxon>Novipirellula</taxon>
    </lineage>
</organism>
<dbReference type="SUPFAM" id="SSF53335">
    <property type="entry name" value="S-adenosyl-L-methionine-dependent methyltransferases"/>
    <property type="match status" value="1"/>
</dbReference>
<dbReference type="InterPro" id="IPR029063">
    <property type="entry name" value="SAM-dependent_MTases_sf"/>
</dbReference>